<dbReference type="Pfam" id="PF04404">
    <property type="entry name" value="ERF"/>
    <property type="match status" value="1"/>
</dbReference>
<dbReference type="Proteomes" id="UP000827171">
    <property type="component" value="Segment"/>
</dbReference>
<gene>
    <name evidence="2" type="primary">gp38</name>
</gene>
<feature type="compositionally biased region" description="Polar residues" evidence="1">
    <location>
        <begin position="175"/>
        <end position="187"/>
    </location>
</feature>
<sequence>MNIYQKMSAITAEITAVAKNLNVGWGQNSYKAVGEADVLAAVKPIEEKHGVYSYPVNRHIMDTSVLTSVNSKGNEVRQLFMRIETTYRFVNAEMPEEYIDIKTYGDGVDSQDKAPGKAMTYADKYALLKAYKIITGDDPDQECSKELKGKAAKPAKSCKSEATVRQLESKESGEQSKNTSNELLSSAERSAIESRCKEDGVDADKLLSLYSLSSFEGMKYKHYDNILKNWEKVKEKCGGAK</sequence>
<evidence type="ECO:0000313" key="2">
    <source>
        <dbReference type="EMBL" id="QOI66074.1"/>
    </source>
</evidence>
<accession>A0AAE7MUB4</accession>
<proteinExistence type="predicted"/>
<reference evidence="2" key="1">
    <citation type="submission" date="2020-09" db="EMBL/GenBank/DDBJ databases">
        <title>Temperate bacteriophages infecting mucin-degrading bacterium Ruminococcus gnavus from the human gut.</title>
        <authorList>
            <person name="Khokhlova E.V."/>
            <person name="Shkoporov A.N."/>
            <person name="Draper L.A."/>
            <person name="Kingston A.R."/>
            <person name="Forde A."/>
            <person name="Ross R.P."/>
            <person name="Hill C."/>
        </authorList>
    </citation>
    <scope>NUCLEOTIDE SEQUENCE</scope>
</reference>
<dbReference type="EMBL" id="MT980836">
    <property type="protein sequence ID" value="QOI66074.1"/>
    <property type="molecule type" value="Genomic_DNA"/>
</dbReference>
<feature type="region of interest" description="Disordered" evidence="1">
    <location>
        <begin position="162"/>
        <end position="187"/>
    </location>
</feature>
<keyword evidence="3" id="KW-1185">Reference proteome</keyword>
<protein>
    <submittedName>
        <fullName evidence="2">ERF superfamily DNA single-strand annealing protein</fullName>
    </submittedName>
</protein>
<name>A0AAE7MUB4_9CAUD</name>
<dbReference type="InterPro" id="IPR007499">
    <property type="entry name" value="ERF_bacteria_virus"/>
</dbReference>
<evidence type="ECO:0000256" key="1">
    <source>
        <dbReference type="SAM" id="MobiDB-lite"/>
    </source>
</evidence>
<organism evidence="2 3">
    <name type="scientific">Ruminococcus phage phiRg507T2_2</name>
    <dbReference type="NCBI Taxonomy" id="2772517"/>
    <lineage>
        <taxon>Viruses</taxon>
        <taxon>Duplodnaviria</taxon>
        <taxon>Heunggongvirae</taxon>
        <taxon>Uroviricota</taxon>
        <taxon>Caudoviricetes</taxon>
        <taxon>Munstervirinae</taxon>
        <taxon>Ahaonvirus</taxon>
        <taxon>Ahaonvirus 507T22</taxon>
    </lineage>
</organism>
<evidence type="ECO:0000313" key="3">
    <source>
        <dbReference type="Proteomes" id="UP000827171"/>
    </source>
</evidence>